<gene>
    <name evidence="1" type="ORF">BER1_3138</name>
</gene>
<protein>
    <recommendedName>
        <fullName evidence="2">YbaB/EbfC family DNA-binding protein</fullName>
    </recommendedName>
</protein>
<organism evidence="1">
    <name type="scientific">plant metagenome</name>
    <dbReference type="NCBI Taxonomy" id="1297885"/>
    <lineage>
        <taxon>unclassified sequences</taxon>
        <taxon>metagenomes</taxon>
        <taxon>organismal metagenomes</taxon>
    </lineage>
</organism>
<accession>A0A484RMI6</accession>
<dbReference type="SUPFAM" id="SSF74653">
    <property type="entry name" value="TolA/TonB C-terminal domain"/>
    <property type="match status" value="1"/>
</dbReference>
<sequence>MQAMTQPTSSSSAAARRGPFWRRLGSTLAGVLGLGLAAAPLPPAQAQAAVPQHWISYAQLASGQFQSWLSDPENAAVVRLHERLQQRMLDEQRNTPPEPVVVRVWVAATGQVERVEFDTLGDAQSDADLRGVLSAQPLSEPPPRDMRQPMVLRLKLDFAV</sequence>
<proteinExistence type="predicted"/>
<dbReference type="AlphaFoldDB" id="A0A484RMI6"/>
<dbReference type="EMBL" id="CAADIE010000038">
    <property type="protein sequence ID" value="VFR50741.1"/>
    <property type="molecule type" value="Genomic_DNA"/>
</dbReference>
<name>A0A484RMI6_9ZZZZ</name>
<evidence type="ECO:0000313" key="1">
    <source>
        <dbReference type="EMBL" id="VFR50741.1"/>
    </source>
</evidence>
<evidence type="ECO:0008006" key="2">
    <source>
        <dbReference type="Google" id="ProtNLM"/>
    </source>
</evidence>
<reference evidence="1" key="1">
    <citation type="submission" date="2019-03" db="EMBL/GenBank/DDBJ databases">
        <authorList>
            <person name="Danneels B."/>
        </authorList>
    </citation>
    <scope>NUCLEOTIDE SEQUENCE</scope>
</reference>